<comment type="pathway">
    <text evidence="1">Siderophore biosynthesis.</text>
</comment>
<feature type="domain" description="Aerobactin siderophore biosynthesis IucA/IucC N-terminal" evidence="4">
    <location>
        <begin position="160"/>
        <end position="385"/>
    </location>
</feature>
<organism evidence="6 7">
    <name type="scientific">Staphylococcus ratti</name>
    <dbReference type="NCBI Taxonomy" id="2892440"/>
    <lineage>
        <taxon>Bacteria</taxon>
        <taxon>Bacillati</taxon>
        <taxon>Bacillota</taxon>
        <taxon>Bacilli</taxon>
        <taxon>Bacillales</taxon>
        <taxon>Staphylococcaceae</taxon>
        <taxon>Staphylococcus</taxon>
    </lineage>
</organism>
<comment type="similarity">
    <text evidence="2">Belongs to the IucA/IucC family.</text>
</comment>
<feature type="coiled-coil region" evidence="3">
    <location>
        <begin position="72"/>
        <end position="122"/>
    </location>
</feature>
<evidence type="ECO:0000256" key="2">
    <source>
        <dbReference type="ARBA" id="ARBA00007832"/>
    </source>
</evidence>
<dbReference type="InterPro" id="IPR007310">
    <property type="entry name" value="Aerobactin_biosyn_IucA/IucC_N"/>
</dbReference>
<keyword evidence="7" id="KW-1185">Reference proteome</keyword>
<evidence type="ECO:0000313" key="7">
    <source>
        <dbReference type="Proteomes" id="UP001197626"/>
    </source>
</evidence>
<protein>
    <submittedName>
        <fullName evidence="6">Siderophore synthetase</fullName>
    </submittedName>
</protein>
<dbReference type="EMBL" id="CP086654">
    <property type="protein sequence ID" value="UEX90635.1"/>
    <property type="molecule type" value="Genomic_DNA"/>
</dbReference>
<dbReference type="Pfam" id="PF04183">
    <property type="entry name" value="IucA_IucC"/>
    <property type="match status" value="1"/>
</dbReference>
<dbReference type="RefSeq" id="WP_229293116.1">
    <property type="nucleotide sequence ID" value="NZ_CP086654.1"/>
</dbReference>
<accession>A0ABY3PEB9</accession>
<evidence type="ECO:0000259" key="5">
    <source>
        <dbReference type="Pfam" id="PF06276"/>
    </source>
</evidence>
<evidence type="ECO:0000256" key="1">
    <source>
        <dbReference type="ARBA" id="ARBA00004924"/>
    </source>
</evidence>
<evidence type="ECO:0000256" key="3">
    <source>
        <dbReference type="SAM" id="Coils"/>
    </source>
</evidence>
<evidence type="ECO:0000259" key="4">
    <source>
        <dbReference type="Pfam" id="PF04183"/>
    </source>
</evidence>
<proteinExistence type="inferred from homology"/>
<name>A0ABY3PEB9_9STAP</name>
<dbReference type="InterPro" id="IPR022770">
    <property type="entry name" value="IucA/IucC-like_C"/>
</dbReference>
<keyword evidence="3" id="KW-0175">Coiled coil</keyword>
<sequence>MKGINNQLADRNIQYRVLIACIKESLFPNETHVHIDDNILEIQHHQHVLRVQCKAQSAFFQLHLEGAITYQVGQMTETIADLETLLDRLENQFNIPFHAQLIEELQHSRLGLDLTYRQLEQRKTAIQHSLKMSCLPEKINFVSWLSHMQGNDNWTALGYTEGMVWEGHPSHPLTKTKLPLSDVEVRQFAPEFMKTVFLRIVLVHRDIVSITTMDGNVRFVGEHIIPEYNGRLKQFLEPLGCQLSDYRIMFVHPWQYEHHITANFAQHMQSLQIIATPYTIPSKPTLSFRTMALEDKPYHIKLPVNVQATSAVRMVSPVTTIDGPQLSAQLQQLLNNYPTLRVALEPYGAYVKEENALARQFAMIVRQSPDSTDSNMLQMVTAALTQQNPVDEQITVDSLIAFLYDTVDEAGIKRFIKNYAEALIPPLIAYIQVYGIALEAHQQNTILQINQQTREFSFVVRDLGGSRIDIDTLTAALPNLTITNESLIAENIEAVISKFQHAVIQNQFGTLIDHFHYRHDIDEQQLYNIVSVCVQDAIQDELAHAKALKNLLFGETVTVKALLNMRMHQKVKTYMQIELENPIQKEV</sequence>
<dbReference type="Gene3D" id="1.10.510.40">
    <property type="match status" value="1"/>
</dbReference>
<dbReference type="PANTHER" id="PTHR34384">
    <property type="entry name" value="L-2,3-DIAMINOPROPANOATE--CITRATE LIGASE"/>
    <property type="match status" value="1"/>
</dbReference>
<reference evidence="6 7" key="1">
    <citation type="journal article" date="2022" name="Pathogens">
        <title>Staphylococcus ratti sp. nov. Isolated from a Lab Rat.</title>
        <authorList>
            <person name="Kovarovic V."/>
            <person name="Sedlacek I."/>
            <person name="Petras P."/>
            <person name="Kralova S."/>
            <person name="Maslanova I."/>
            <person name="Svec P."/>
            <person name="Neumann-Schaal M."/>
            <person name="Botka T."/>
            <person name="Gelbicova T."/>
            <person name="Stankova E."/>
            <person name="Doskar J."/>
            <person name="Pantucek R."/>
        </authorList>
    </citation>
    <scope>NUCLEOTIDE SEQUENCE [LARGE SCALE GENOMIC DNA]</scope>
    <source>
        <strain evidence="6 7">CCM 9025</strain>
    </source>
</reference>
<dbReference type="Proteomes" id="UP001197626">
    <property type="component" value="Chromosome"/>
</dbReference>
<dbReference type="Pfam" id="PF06276">
    <property type="entry name" value="FhuF"/>
    <property type="match status" value="1"/>
</dbReference>
<dbReference type="PANTHER" id="PTHR34384:SF6">
    <property type="entry name" value="STAPHYLOFERRIN B SYNTHASE"/>
    <property type="match status" value="1"/>
</dbReference>
<gene>
    <name evidence="6" type="ORF">LN051_02925</name>
</gene>
<evidence type="ECO:0000313" key="6">
    <source>
        <dbReference type="EMBL" id="UEX90635.1"/>
    </source>
</evidence>
<dbReference type="InterPro" id="IPR037455">
    <property type="entry name" value="LucA/IucC-like"/>
</dbReference>
<feature type="domain" description="Aerobactin siderophore biosynthesis IucA/IucC-like C-terminal" evidence="5">
    <location>
        <begin position="414"/>
        <end position="572"/>
    </location>
</feature>